<name>A0A1M5P6W5_9GAMM</name>
<dbReference type="PANTHER" id="PTHR18937">
    <property type="entry name" value="STRUCTURAL MAINTENANCE OF CHROMOSOMES SMC FAMILY MEMBER"/>
    <property type="match status" value="1"/>
</dbReference>
<dbReference type="Pfam" id="PF12128">
    <property type="entry name" value="DUF3584"/>
    <property type="match status" value="1"/>
</dbReference>
<evidence type="ECO:0000256" key="2">
    <source>
        <dbReference type="SAM" id="MobiDB-lite"/>
    </source>
</evidence>
<dbReference type="EMBL" id="FQXG01000001">
    <property type="protein sequence ID" value="SHG97455.1"/>
    <property type="molecule type" value="Genomic_DNA"/>
</dbReference>
<dbReference type="RefSeq" id="WP_067658715.1">
    <property type="nucleotide sequence ID" value="NZ_FQXG01000001.1"/>
</dbReference>
<evidence type="ECO:0008006" key="5">
    <source>
        <dbReference type="Google" id="ProtNLM"/>
    </source>
</evidence>
<protein>
    <recommendedName>
        <fullName evidence="5">ATP-binding protein</fullName>
    </recommendedName>
</protein>
<feature type="region of interest" description="Disordered" evidence="2">
    <location>
        <begin position="306"/>
        <end position="328"/>
    </location>
</feature>
<dbReference type="OrthoDB" id="9810371at2"/>
<gene>
    <name evidence="3" type="ORF">SAMN02745129_1309</name>
</gene>
<dbReference type="AlphaFoldDB" id="A0A1M5P6W5"/>
<feature type="compositionally biased region" description="Polar residues" evidence="2">
    <location>
        <begin position="412"/>
        <end position="427"/>
    </location>
</feature>
<feature type="coiled-coil region" evidence="1">
    <location>
        <begin position="776"/>
        <end position="881"/>
    </location>
</feature>
<evidence type="ECO:0000313" key="3">
    <source>
        <dbReference type="EMBL" id="SHG97455.1"/>
    </source>
</evidence>
<keyword evidence="1" id="KW-0175">Coiled coil</keyword>
<reference evidence="3 4" key="1">
    <citation type="submission" date="2016-11" db="EMBL/GenBank/DDBJ databases">
        <authorList>
            <person name="Jaros S."/>
            <person name="Januszkiewicz K."/>
            <person name="Wedrychowicz H."/>
        </authorList>
    </citation>
    <scope>NUCLEOTIDE SEQUENCE [LARGE SCALE GENOMIC DNA]</scope>
    <source>
        <strain evidence="3 4">DSM 16917</strain>
    </source>
</reference>
<feature type="coiled-coil region" evidence="1">
    <location>
        <begin position="605"/>
        <end position="710"/>
    </location>
</feature>
<evidence type="ECO:0000256" key="1">
    <source>
        <dbReference type="SAM" id="Coils"/>
    </source>
</evidence>
<dbReference type="Proteomes" id="UP000184268">
    <property type="component" value="Unassembled WGS sequence"/>
</dbReference>
<dbReference type="InterPro" id="IPR021979">
    <property type="entry name" value="DUF3584"/>
</dbReference>
<feature type="coiled-coil region" evidence="1">
    <location>
        <begin position="476"/>
        <end position="531"/>
    </location>
</feature>
<feature type="region of interest" description="Disordered" evidence="2">
    <location>
        <begin position="407"/>
        <end position="449"/>
    </location>
</feature>
<proteinExistence type="predicted"/>
<keyword evidence="4" id="KW-1185">Reference proteome</keyword>
<evidence type="ECO:0000313" key="4">
    <source>
        <dbReference type="Proteomes" id="UP000184268"/>
    </source>
</evidence>
<dbReference type="STRING" id="299255.SAMN02745129_1309"/>
<accession>A0A1M5P6W5</accession>
<organism evidence="3 4">
    <name type="scientific">Ferrimonas marina</name>
    <dbReference type="NCBI Taxonomy" id="299255"/>
    <lineage>
        <taxon>Bacteria</taxon>
        <taxon>Pseudomonadati</taxon>
        <taxon>Pseudomonadota</taxon>
        <taxon>Gammaproteobacteria</taxon>
        <taxon>Alteromonadales</taxon>
        <taxon>Ferrimonadaceae</taxon>
        <taxon>Ferrimonas</taxon>
    </lineage>
</organism>
<feature type="compositionally biased region" description="Basic and acidic residues" evidence="2">
    <location>
        <begin position="428"/>
        <end position="449"/>
    </location>
</feature>
<sequence>MSTLNRIILINTHLPGEVELKLNGHTNICGTNASGKTTLQRLVPVFYGEYPSRVVPATRDSFERWYLPTESSFIIYEYLRPSGELAQALLSSAGDGKGVQFRFVGKGFELEDYIKSRTDDNKVVCWSATELRRVFREQGVPFSNAIGSVKDYRAVIQNDRTLIANAANATELRQLADQYALSERGTTLRHMEKLVRAVHSKEGKMETIRQMVAAILEEDGVETPQTRLNPARVEEWIKESQLVAHFETIRPQFTKLEQRFDALELCELQLKGLAEGFGNDKIGLQGKLDSLGREQREAQFQLTELADNHERDTADKKAARSDAKADADTLESRLETIEDEHQRWLELDIEQVQRDLDALPQWRADLGSLRERAKLLTEKHSDIEATYNERRGQIEITNNAALEALRERQDQARSQQADLKTQQQNQMRELEESFRNQRSAAEQRHHGESKALELAQQKLQLQIDHTGYSADERQALDVLEARIDEAFGQQQQAERALDKAREQENSLRQERQTLQDQLAGLRRNVSQCQARFDEIDALRFPKDHSLLNFLRQERPDWYHSIGKVIRPELLTRNDLKPALGEQSDSLFGVSLELANLEAPEYAQDEQALEQQAEQARLALEQARQAQQALEGDIAAQQQRLQELSEAVIRAQTHYQNAKSQHTRLIDEKKQQNEQFRAAIAERKLASQKQLKAVEADLAKLQSDYQGFVEQLKEQHLEARMDKEAFWQDRLGSVEHNLQQISQDLAARREQKAEELAECERWYQSELKARGVDDSQIAALKQQISDKEQAIARVESMRDEVKNYEIWFKGPFSIEQPQKQALLAKARQEILELDQALSTLERNFKAIRKELKEAQANVERGLTQGNEQMQQLNELLSELTKLKLKGPVASEHLPSGELDERLRDAREKLKQRDGHRSVIREQIDHFDGQIGQKAGAELAANWEQWRSDCIETSDSGVPKLDHIKMMSHLRHLMNHLVPQRLEVLRGTGQNFGLDLESYYHVLADIDKRIGTQSKRITREVGDELFLDGVSGSAVQIRSRISDLEFWDELSAFIQAHQAWREQDFAGLPGEEYAQLLRRALEVIGRTALTGSVAKLLEIELRLREGNSDLVIRTDRQLNESSSHGMAYLILCKFLLAFTRLLRGNSQAVIHWPIDELGTLHHVNVKKIFDACENNRIAVLGAFPNPESEVLNLFENRYIINKQTRQLQVVQPKVSPIAARLQAKQSAQREEQPA</sequence>